<sequence length="249" mass="26028">MSLATLQGDFRAWLMDGSLDAARRIGRAAAPGLSVYQNNYRAQLMACLAETYEQTQAWLGDEAFLAAAATHIDANPPSAWTLDAYPAGFADTLDSIYPDDPEVAELAALEWGLSRAFTAADATAMTPEALASVDWDSAALHFTPSLAVLPATCNAAAIWAALSKSEMPPKAVALPEPAALLVWRQDFTPCFRTIDGVEEGAISLCASGADFGAMCGSLVETLGEADGIARAAALLGQWIGDGLIVGTSE</sequence>
<dbReference type="RefSeq" id="WP_066703772.1">
    <property type="nucleotide sequence ID" value="NZ_AP018664.1"/>
</dbReference>
<feature type="domain" description="Putative DNA-binding" evidence="1">
    <location>
        <begin position="6"/>
        <end position="91"/>
    </location>
</feature>
<dbReference type="EMBL" id="AP018664">
    <property type="protein sequence ID" value="BBD98855.1"/>
    <property type="molecule type" value="Genomic_DNA"/>
</dbReference>
<dbReference type="AlphaFoldDB" id="A0A494WDR3"/>
<accession>A0A494WDR3</accession>
<dbReference type="InterPro" id="IPR018640">
    <property type="entry name" value="DUF2063"/>
</dbReference>
<protein>
    <submittedName>
        <fullName evidence="2">DUF2063 domain-containing protein</fullName>
    </submittedName>
</protein>
<dbReference type="Pfam" id="PF09836">
    <property type="entry name" value="DUF2063"/>
    <property type="match status" value="1"/>
</dbReference>
<reference evidence="2 3" key="1">
    <citation type="submission" date="2018-05" db="EMBL/GenBank/DDBJ databases">
        <title>Complete Genome Sequence of the Nonylphenol-Degrading Bacterium Sphingobium amiense DSM 16289T.</title>
        <authorList>
            <person name="Ootsuka M."/>
            <person name="Nishizawa T."/>
            <person name="Ohta H."/>
        </authorList>
    </citation>
    <scope>NUCLEOTIDE SEQUENCE [LARGE SCALE GENOMIC DNA]</scope>
    <source>
        <strain evidence="2 3">DSM 16289</strain>
    </source>
</reference>
<dbReference type="KEGG" id="sami:SAMIE_1023560"/>
<evidence type="ECO:0000313" key="2">
    <source>
        <dbReference type="EMBL" id="BBD98855.1"/>
    </source>
</evidence>
<keyword evidence="3" id="KW-1185">Reference proteome</keyword>
<name>A0A494WDR3_9SPHN</name>
<organism evidence="2 3">
    <name type="scientific">Sphingobium amiense</name>
    <dbReference type="NCBI Taxonomy" id="135719"/>
    <lineage>
        <taxon>Bacteria</taxon>
        <taxon>Pseudomonadati</taxon>
        <taxon>Pseudomonadota</taxon>
        <taxon>Alphaproteobacteria</taxon>
        <taxon>Sphingomonadales</taxon>
        <taxon>Sphingomonadaceae</taxon>
        <taxon>Sphingobium</taxon>
    </lineage>
</organism>
<dbReference type="Proteomes" id="UP000279959">
    <property type="component" value="Chromosome"/>
</dbReference>
<gene>
    <name evidence="2" type="ORF">SAMIE_1023560</name>
</gene>
<evidence type="ECO:0000259" key="1">
    <source>
        <dbReference type="Pfam" id="PF09836"/>
    </source>
</evidence>
<evidence type="ECO:0000313" key="3">
    <source>
        <dbReference type="Proteomes" id="UP000279959"/>
    </source>
</evidence>
<proteinExistence type="predicted"/>